<accession>A0ABY8XEQ1</accession>
<dbReference type="EMBL" id="CP127173">
    <property type="protein sequence ID" value="WIV54104.1"/>
    <property type="molecule type" value="Genomic_DNA"/>
</dbReference>
<protein>
    <submittedName>
        <fullName evidence="1">Uncharacterized protein</fullName>
    </submittedName>
</protein>
<reference evidence="1 2" key="1">
    <citation type="submission" date="2023-06" db="EMBL/GenBank/DDBJ databases">
        <authorList>
            <person name="Oyuntsetseg B."/>
            <person name="Kim S.B."/>
        </authorList>
    </citation>
    <scope>NUCLEOTIDE SEQUENCE [LARGE SCALE GENOMIC DNA]</scope>
    <source>
        <strain evidence="1 2">2-2</strain>
    </source>
</reference>
<organism evidence="1 2">
    <name type="scientific">Amycolatopsis nalaikhensis</name>
    <dbReference type="NCBI Taxonomy" id="715472"/>
    <lineage>
        <taxon>Bacteria</taxon>
        <taxon>Bacillati</taxon>
        <taxon>Actinomycetota</taxon>
        <taxon>Actinomycetes</taxon>
        <taxon>Pseudonocardiales</taxon>
        <taxon>Pseudonocardiaceae</taxon>
        <taxon>Amycolatopsis</taxon>
    </lineage>
</organism>
<name>A0ABY8XEQ1_9PSEU</name>
<sequence length="76" mass="8154">MHGEPQATWYLDVHGNKGVLIGDHNTVNFVETQAPVLAVMSGPVAENEAWLAMFEALAGAEADIGSAKARLRHDAR</sequence>
<evidence type="ECO:0000313" key="1">
    <source>
        <dbReference type="EMBL" id="WIV54104.1"/>
    </source>
</evidence>
<dbReference type="Proteomes" id="UP001227101">
    <property type="component" value="Chromosome"/>
</dbReference>
<dbReference type="RefSeq" id="WP_285450667.1">
    <property type="nucleotide sequence ID" value="NZ_CP127173.1"/>
</dbReference>
<keyword evidence="2" id="KW-1185">Reference proteome</keyword>
<proteinExistence type="predicted"/>
<gene>
    <name evidence="1" type="ORF">QP939_35290</name>
</gene>
<evidence type="ECO:0000313" key="2">
    <source>
        <dbReference type="Proteomes" id="UP001227101"/>
    </source>
</evidence>